<keyword evidence="2" id="KW-1185">Reference proteome</keyword>
<sequence>MASNPPFQVEDTDEDFFDKLVNDDDYKVTSLSEPTNLADGLGFDEAKAFANLGISDVGGVEDLGKVGIGEEELINGDIEHENTLVASSSFAFDTVGEEPNTEASELEEPLDSTATAHTLESSNSFAFDSLNEEPNTDASGLEEPLDSTASGNHGSGDATGVKEVQWAAFTSKHVEKGSNGFGSYSDFFTEFGDDLVEQTGERGDLVSSQQNVVSGSSSVVDDSLHMENISYNSHQFQEVQAYDTTGEQSSGGQDPNCSQYWENLYPGWKYDANTGQWYQVDDAAANVQGAYGLNTASEWTVSNEVSYLQQTTQSVVGAVAEKGTNESVTSWNSVSQENNGYPSHMVFDPQYPGWYYDMNTQEWCSLDAYNSGLVVQDHDQVNQNGFSANITSYGNDPKTYGEQGQLDKQSGSEVFSSQGQDYNWKGSFGNVEQQGSTMWQPAQDQVNQNGFSGNYGNDEKAYGMQSGFEGFSSQGQDYNKLKGSLSNVEQQVSTIWGQPNTDFTGNQGSHGNSFPSDNRVNQYFHYGGTASSFSRPGQVSNEFPGAQSFVPSGNFNQPFSQSTFKQSEMMNIPKTYGGQNQSSYSQQLSTAGRSSAGAPPHALVTFGFGGKLIVMKDSTTLMNPSYGSQGSNGGSISVHNLAEVFTGGANGASGVCDYFETLGLQSLPGPLAAGNVGSKELSKWIDERITHSDMDYRNSEVLKLLLSLLKIASQHYGKLRSPFGTDATSKENDAPEVAVARLFASVRKSSDYGHFSKCLQQLPSEREIQLTAVEVQTLLVSGRKIEALQRAQEGQLWGPALVLAAQLGDQFYVDTVRKMALRQLVAGSPLRTLCLLIAGQPADAFSNETTTDGIIPGAVTNMSQQPAQAQAGANCMLENWEENLAMITANRTKDDELVLIHLGDCLWKERSNIIAAHICYIVAEANFEPYSDTARLCLIGADHWKHPRTYASPEAIQRTEMYEYAKLLGNSQFTLLPFQPYKLLYAYMLAEVGRVSDSLKYCQSVSKSIKTGRAPEVETWRQMASSLEERIKAHQQGGFSTKLAAGKIAGKLLNLIDSTAHRVVGGGLPPPVPSTSVGNMQHDHHHQHQYQPAEPRVSTSQSTMAMSSLVPSASMEPINQWSDDANKKIIHNRSVSEPDFGRSPKQVDDPSKVKSSESQNNNKASSRFGRFAFGTQLLQKTVELVLKPRGDKQAKLGDTNKFYYDEKLKRWVEEGVDPPAEEAALPPPPTMATFQNGGDNYNLNTALNSEGSTTGFTSPSPMSTAGHTSGIPPIPTATSNQFSARSRLGVRARYVDTFNPGGGGNPTNLFHSPPTSTIKPATNTNPKLFVPTPSPSSFSTSTEQSPATEGIENNSFQPLPQPSSAMARQKFSSMDNVSEAGTAMPPGTRRIASWGGNEQSFSFSNKGESFMPSEPPGLMHSSMINDDLQDVDL</sequence>
<evidence type="ECO:0000313" key="2">
    <source>
        <dbReference type="Proteomes" id="UP001056120"/>
    </source>
</evidence>
<reference evidence="2" key="1">
    <citation type="journal article" date="2022" name="Mol. Ecol. Resour.">
        <title>The genomes of chicory, endive, great burdock and yacon provide insights into Asteraceae palaeo-polyploidization history and plant inulin production.</title>
        <authorList>
            <person name="Fan W."/>
            <person name="Wang S."/>
            <person name="Wang H."/>
            <person name="Wang A."/>
            <person name="Jiang F."/>
            <person name="Liu H."/>
            <person name="Zhao H."/>
            <person name="Xu D."/>
            <person name="Zhang Y."/>
        </authorList>
    </citation>
    <scope>NUCLEOTIDE SEQUENCE [LARGE SCALE GENOMIC DNA]</scope>
    <source>
        <strain evidence="2">cv. Yunnan</strain>
    </source>
</reference>
<evidence type="ECO:0000313" key="1">
    <source>
        <dbReference type="EMBL" id="KAI3813066.1"/>
    </source>
</evidence>
<proteinExistence type="predicted"/>
<organism evidence="1 2">
    <name type="scientific">Smallanthus sonchifolius</name>
    <dbReference type="NCBI Taxonomy" id="185202"/>
    <lineage>
        <taxon>Eukaryota</taxon>
        <taxon>Viridiplantae</taxon>
        <taxon>Streptophyta</taxon>
        <taxon>Embryophyta</taxon>
        <taxon>Tracheophyta</taxon>
        <taxon>Spermatophyta</taxon>
        <taxon>Magnoliopsida</taxon>
        <taxon>eudicotyledons</taxon>
        <taxon>Gunneridae</taxon>
        <taxon>Pentapetalae</taxon>
        <taxon>asterids</taxon>
        <taxon>campanulids</taxon>
        <taxon>Asterales</taxon>
        <taxon>Asteraceae</taxon>
        <taxon>Asteroideae</taxon>
        <taxon>Heliantheae alliance</taxon>
        <taxon>Millerieae</taxon>
        <taxon>Smallanthus</taxon>
    </lineage>
</organism>
<accession>A0ACB9IYX4</accession>
<gene>
    <name evidence="1" type="ORF">L1987_17782</name>
</gene>
<dbReference type="Proteomes" id="UP001056120">
    <property type="component" value="Linkage Group LG06"/>
</dbReference>
<reference evidence="1 2" key="2">
    <citation type="journal article" date="2022" name="Mol. Ecol. Resour.">
        <title>The genomes of chicory, endive, great burdock and yacon provide insights into Asteraceae paleo-polyploidization history and plant inulin production.</title>
        <authorList>
            <person name="Fan W."/>
            <person name="Wang S."/>
            <person name="Wang H."/>
            <person name="Wang A."/>
            <person name="Jiang F."/>
            <person name="Liu H."/>
            <person name="Zhao H."/>
            <person name="Xu D."/>
            <person name="Zhang Y."/>
        </authorList>
    </citation>
    <scope>NUCLEOTIDE SEQUENCE [LARGE SCALE GENOMIC DNA]</scope>
    <source>
        <strain evidence="2">cv. Yunnan</strain>
        <tissue evidence="1">Leaves</tissue>
    </source>
</reference>
<dbReference type="EMBL" id="CM042023">
    <property type="protein sequence ID" value="KAI3813066.1"/>
    <property type="molecule type" value="Genomic_DNA"/>
</dbReference>
<comment type="caution">
    <text evidence="1">The sequence shown here is derived from an EMBL/GenBank/DDBJ whole genome shotgun (WGS) entry which is preliminary data.</text>
</comment>
<protein>
    <submittedName>
        <fullName evidence="1">Uncharacterized protein</fullName>
    </submittedName>
</protein>
<name>A0ACB9IYX4_9ASTR</name>